<protein>
    <submittedName>
        <fullName evidence="2">DUF1353 domain-containing protein</fullName>
    </submittedName>
</protein>
<name>A0AAU7Y5Z5_9PSED</name>
<dbReference type="InterPro" id="IPR010767">
    <property type="entry name" value="Phage_CGC-2007_Cje0229"/>
</dbReference>
<dbReference type="AlphaFoldDB" id="A0AAU7Y5Z5"/>
<sequence length="168" mass="17685">MNRFPMPLRVELFQDGSGGQTLAGFMYQDPDCGLVQVPAGFDTDFASVRPLRTMSLVALALSLAIGALGIVAGWLGVALLGGVMACLGGALGALGFGVLLLYAAVVGYGNGPAVIHDHLYTTGELSRQASDLVFYNALRSSGSARWRAWLMWAGVRVGGATRYRETKS</sequence>
<feature type="transmembrane region" description="Helical" evidence="1">
    <location>
        <begin position="56"/>
        <end position="76"/>
    </location>
</feature>
<organism evidence="2">
    <name type="scientific">Pseudomonas solani</name>
    <dbReference type="NCBI Taxonomy" id="2731552"/>
    <lineage>
        <taxon>Bacteria</taxon>
        <taxon>Pseudomonadati</taxon>
        <taxon>Pseudomonadota</taxon>
        <taxon>Gammaproteobacteria</taxon>
        <taxon>Pseudomonadales</taxon>
        <taxon>Pseudomonadaceae</taxon>
        <taxon>Pseudomonas</taxon>
    </lineage>
</organism>
<keyword evidence="1" id="KW-0812">Transmembrane</keyword>
<gene>
    <name evidence="2" type="ORF">ABS648_05150</name>
</gene>
<keyword evidence="1" id="KW-0472">Membrane</keyword>
<dbReference type="RefSeq" id="WP_350447761.1">
    <property type="nucleotide sequence ID" value="NZ_CP158373.1"/>
</dbReference>
<dbReference type="EMBL" id="CP158373">
    <property type="protein sequence ID" value="XBY65157.1"/>
    <property type="molecule type" value="Genomic_DNA"/>
</dbReference>
<reference evidence="2" key="1">
    <citation type="submission" date="2023-08" db="EMBL/GenBank/DDBJ databases">
        <title>Increased levels of nutrients transform a symbiont into a lethal pathobiont.</title>
        <authorList>
            <person name="Lachnit T."/>
            <person name="Ulrich L."/>
            <person name="Willmer F.M."/>
            <person name="Hasenbein T."/>
            <person name="Steiner L.X."/>
            <person name="Wolters M."/>
            <person name="Herbst E.M."/>
            <person name="Deines P."/>
        </authorList>
    </citation>
    <scope>NUCLEOTIDE SEQUENCE</scope>
    <source>
        <strain evidence="2">T3</strain>
    </source>
</reference>
<feature type="transmembrane region" description="Helical" evidence="1">
    <location>
        <begin position="82"/>
        <end position="105"/>
    </location>
</feature>
<keyword evidence="1" id="KW-1133">Transmembrane helix</keyword>
<dbReference type="Pfam" id="PF07087">
    <property type="entry name" value="DUF1353"/>
    <property type="match status" value="1"/>
</dbReference>
<proteinExistence type="predicted"/>
<evidence type="ECO:0000256" key="1">
    <source>
        <dbReference type="SAM" id="Phobius"/>
    </source>
</evidence>
<evidence type="ECO:0000313" key="2">
    <source>
        <dbReference type="EMBL" id="XBY65157.1"/>
    </source>
</evidence>
<accession>A0AAU7Y5Z5</accession>